<protein>
    <submittedName>
        <fullName evidence="3">Tigger transposable element-derived protein 6</fullName>
    </submittedName>
</protein>
<dbReference type="GO" id="GO:0003677">
    <property type="term" value="F:DNA binding"/>
    <property type="evidence" value="ECO:0007669"/>
    <property type="project" value="UniProtKB-KW"/>
</dbReference>
<organism evidence="3 4">
    <name type="scientific">Holothuria leucospilota</name>
    <name type="common">Black long sea cucumber</name>
    <name type="synonym">Mertensiothuria leucospilota</name>
    <dbReference type="NCBI Taxonomy" id="206669"/>
    <lineage>
        <taxon>Eukaryota</taxon>
        <taxon>Metazoa</taxon>
        <taxon>Echinodermata</taxon>
        <taxon>Eleutherozoa</taxon>
        <taxon>Echinozoa</taxon>
        <taxon>Holothuroidea</taxon>
        <taxon>Aspidochirotacea</taxon>
        <taxon>Aspidochirotida</taxon>
        <taxon>Holothuriidae</taxon>
        <taxon>Holothuria</taxon>
    </lineage>
</organism>
<name>A0A9Q1CE16_HOLLE</name>
<dbReference type="Pfam" id="PF03221">
    <property type="entry name" value="HTH_Tnp_Tc5"/>
    <property type="match status" value="1"/>
</dbReference>
<dbReference type="EMBL" id="JAIZAY010000004">
    <property type="protein sequence ID" value="KAJ8043616.1"/>
    <property type="molecule type" value="Genomic_DNA"/>
</dbReference>
<dbReference type="OrthoDB" id="125347at2759"/>
<dbReference type="PROSITE" id="PS51253">
    <property type="entry name" value="HTH_CENPB"/>
    <property type="match status" value="1"/>
</dbReference>
<dbReference type="SUPFAM" id="SSF46689">
    <property type="entry name" value="Homeodomain-like"/>
    <property type="match status" value="1"/>
</dbReference>
<accession>A0A9Q1CE16</accession>
<evidence type="ECO:0000259" key="2">
    <source>
        <dbReference type="PROSITE" id="PS51253"/>
    </source>
</evidence>
<evidence type="ECO:0000313" key="3">
    <source>
        <dbReference type="EMBL" id="KAJ8043616.1"/>
    </source>
</evidence>
<keyword evidence="1" id="KW-0238">DNA-binding</keyword>
<dbReference type="InterPro" id="IPR006600">
    <property type="entry name" value="HTH_CenpB_DNA-bd_dom"/>
</dbReference>
<sequence length="169" mass="19486">MNDELDLRENLQFFENEAGPSEGLDSLPPGITPAISKFIQQAIADTVQAQSKNKIDDPSAFKLKVAKELEEKGKHHAAWIFHVNKKRFRKWCRDTDKLATPAKQMAARWGRKVCFQDIDEELIKWFQERRTAGICVTGKGVKYEALQLHKQHGNQNFRASNGWYLKFVK</sequence>
<evidence type="ECO:0000256" key="1">
    <source>
        <dbReference type="ARBA" id="ARBA00023125"/>
    </source>
</evidence>
<evidence type="ECO:0000313" key="4">
    <source>
        <dbReference type="Proteomes" id="UP001152320"/>
    </source>
</evidence>
<dbReference type="Proteomes" id="UP001152320">
    <property type="component" value="Chromosome 4"/>
</dbReference>
<comment type="caution">
    <text evidence="3">The sequence shown here is derived from an EMBL/GenBank/DDBJ whole genome shotgun (WGS) entry which is preliminary data.</text>
</comment>
<keyword evidence="4" id="KW-1185">Reference proteome</keyword>
<feature type="domain" description="HTH CENPB-type" evidence="2">
    <location>
        <begin position="106"/>
        <end position="169"/>
    </location>
</feature>
<reference evidence="3" key="1">
    <citation type="submission" date="2021-10" db="EMBL/GenBank/DDBJ databases">
        <title>Tropical sea cucumber genome reveals ecological adaptation and Cuvierian tubules defense mechanism.</title>
        <authorList>
            <person name="Chen T."/>
        </authorList>
    </citation>
    <scope>NUCLEOTIDE SEQUENCE</scope>
    <source>
        <strain evidence="3">Nanhai2018</strain>
        <tissue evidence="3">Muscle</tissue>
    </source>
</reference>
<dbReference type="AlphaFoldDB" id="A0A9Q1CE16"/>
<dbReference type="InterPro" id="IPR009057">
    <property type="entry name" value="Homeodomain-like_sf"/>
</dbReference>
<gene>
    <name evidence="3" type="ORF">HOLleu_10794</name>
</gene>
<dbReference type="Gene3D" id="1.10.10.60">
    <property type="entry name" value="Homeodomain-like"/>
    <property type="match status" value="1"/>
</dbReference>
<proteinExistence type="predicted"/>